<dbReference type="EMBL" id="FUUY01000001">
    <property type="protein sequence ID" value="SJX20712.1"/>
    <property type="molecule type" value="Genomic_DNA"/>
</dbReference>
<keyword evidence="5 12" id="KW-0812">Transmembrane</keyword>
<evidence type="ECO:0000313" key="14">
    <source>
        <dbReference type="EMBL" id="SJX20712.1"/>
    </source>
</evidence>
<evidence type="ECO:0000259" key="13">
    <source>
        <dbReference type="Pfam" id="PF00487"/>
    </source>
</evidence>
<evidence type="ECO:0000313" key="15">
    <source>
        <dbReference type="Proteomes" id="UP000196240"/>
    </source>
</evidence>
<reference evidence="14 15" key="1">
    <citation type="submission" date="2017-02" db="EMBL/GenBank/DDBJ databases">
        <authorList>
            <person name="Peterson S.W."/>
        </authorList>
    </citation>
    <scope>NUCLEOTIDE SEQUENCE [LARGE SCALE GENOMIC DNA]</scope>
    <source>
        <strain evidence="14">C6</strain>
    </source>
</reference>
<keyword evidence="7 12" id="KW-1133">Transmembrane helix</keyword>
<keyword evidence="8 14" id="KW-0560">Oxidoreductase</keyword>
<evidence type="ECO:0000256" key="1">
    <source>
        <dbReference type="ARBA" id="ARBA00004429"/>
    </source>
</evidence>
<dbReference type="InterPro" id="IPR005804">
    <property type="entry name" value="FA_desaturase_dom"/>
</dbReference>
<proteinExistence type="inferred from homology"/>
<accession>A0A1R7Q8Z6</accession>
<dbReference type="AlphaFoldDB" id="A0A1R7Q8Z6"/>
<dbReference type="EC" id="1.14.15.3" evidence="14"/>
<dbReference type="Pfam" id="PF00487">
    <property type="entry name" value="FA_desaturase"/>
    <property type="match status" value="1"/>
</dbReference>
<comment type="subcellular location">
    <subcellularLocation>
        <location evidence="1">Cell inner membrane</location>
        <topology evidence="1">Multi-pass membrane protein</topology>
    </subcellularLocation>
</comment>
<keyword evidence="4" id="KW-0997">Cell inner membrane</keyword>
<dbReference type="GO" id="GO:0005886">
    <property type="term" value="C:plasma membrane"/>
    <property type="evidence" value="ECO:0007669"/>
    <property type="project" value="UniProtKB-SubCell"/>
</dbReference>
<evidence type="ECO:0000256" key="5">
    <source>
        <dbReference type="ARBA" id="ARBA00022692"/>
    </source>
</evidence>
<evidence type="ECO:0000256" key="9">
    <source>
        <dbReference type="ARBA" id="ARBA00023004"/>
    </source>
</evidence>
<feature type="domain" description="Fatty acid desaturase" evidence="13">
    <location>
        <begin position="126"/>
        <end position="344"/>
    </location>
</feature>
<keyword evidence="11 12" id="KW-0472">Membrane</keyword>
<dbReference type="PANTHER" id="PTHR38674">
    <property type="entry name" value="ALKANE 1-MONOOXYGENASE 1"/>
    <property type="match status" value="1"/>
</dbReference>
<feature type="transmembrane region" description="Helical" evidence="12">
    <location>
        <begin position="23"/>
        <end position="44"/>
    </location>
</feature>
<keyword evidence="9" id="KW-0408">Iron</keyword>
<gene>
    <name evidence="14" type="primary">alkB_1</name>
    <name evidence="14" type="ORF">ACNJC6_00309</name>
</gene>
<evidence type="ECO:0000256" key="8">
    <source>
        <dbReference type="ARBA" id="ARBA00023002"/>
    </source>
</evidence>
<evidence type="ECO:0000256" key="6">
    <source>
        <dbReference type="ARBA" id="ARBA00022723"/>
    </source>
</evidence>
<organism evidence="14 15">
    <name type="scientific">Acinetobacter johnsonii</name>
    <dbReference type="NCBI Taxonomy" id="40214"/>
    <lineage>
        <taxon>Bacteria</taxon>
        <taxon>Pseudomonadati</taxon>
        <taxon>Pseudomonadota</taxon>
        <taxon>Gammaproteobacteria</taxon>
        <taxon>Moraxellales</taxon>
        <taxon>Moraxellaceae</taxon>
        <taxon>Acinetobacter</taxon>
    </lineage>
</organism>
<evidence type="ECO:0000256" key="7">
    <source>
        <dbReference type="ARBA" id="ARBA00022989"/>
    </source>
</evidence>
<comment type="similarity">
    <text evidence="2">Belongs to the fatty acid desaturase type 1 family. AlkB subfamily.</text>
</comment>
<keyword evidence="6" id="KW-0479">Metal-binding</keyword>
<name>A0A1R7Q8Z6_ACIJO</name>
<evidence type="ECO:0000256" key="11">
    <source>
        <dbReference type="ARBA" id="ARBA00023136"/>
    </source>
</evidence>
<protein>
    <submittedName>
        <fullName evidence="14">Alkane 1-monooxygenase</fullName>
        <ecNumber evidence="14">1.14.15.3</ecNumber>
    </submittedName>
</protein>
<dbReference type="GO" id="GO:0046872">
    <property type="term" value="F:metal ion binding"/>
    <property type="evidence" value="ECO:0007669"/>
    <property type="project" value="UniProtKB-KW"/>
</dbReference>
<keyword evidence="3" id="KW-1003">Cell membrane</keyword>
<dbReference type="RefSeq" id="WP_087010740.1">
    <property type="nucleotide sequence ID" value="NZ_FUUY01000001.1"/>
</dbReference>
<evidence type="ECO:0000256" key="3">
    <source>
        <dbReference type="ARBA" id="ARBA00022475"/>
    </source>
</evidence>
<dbReference type="Proteomes" id="UP000196240">
    <property type="component" value="Unassembled WGS sequence"/>
</dbReference>
<dbReference type="GO" id="GO:0004497">
    <property type="term" value="F:monooxygenase activity"/>
    <property type="evidence" value="ECO:0007669"/>
    <property type="project" value="UniProtKB-KW"/>
</dbReference>
<keyword evidence="10 14" id="KW-0503">Monooxygenase</keyword>
<dbReference type="PANTHER" id="PTHR38674:SF1">
    <property type="entry name" value="ALKANE 1-MONOOXYGENASE 1"/>
    <property type="match status" value="1"/>
</dbReference>
<evidence type="ECO:0000256" key="10">
    <source>
        <dbReference type="ARBA" id="ARBA00023033"/>
    </source>
</evidence>
<evidence type="ECO:0000256" key="12">
    <source>
        <dbReference type="SAM" id="Phobius"/>
    </source>
</evidence>
<evidence type="ECO:0000256" key="4">
    <source>
        <dbReference type="ARBA" id="ARBA00022519"/>
    </source>
</evidence>
<dbReference type="InterPro" id="IPR033885">
    <property type="entry name" value="AlkB/XylM"/>
</dbReference>
<sequence length="405" mass="46209">MNALTLLEQQHSEHQFKDKKRHLWLFGLAYPCIAMGALAGYQFGPQKLRSVFASTGPIFMHVVMPALDKLIGEDSENPPDAAIAALEADPYYARIVKLFIPLQYSANFYALYLASRDSTPTHDRVLIGTLLGVLNGVAINTAHELSHKSNKLEQMLSHLALAPTAYNHFRIEHPYGHHRRVATPEDPASSQMGESFWQFWPRTVVGSFKSAVEIETRRLERQGLGFWSIKNELLQGWAMSGLYHAAMLKCFGKNIAVTQATQALYGITLFEVVNYIEHYGLKREQLENGQYARTQPEHSWNNNNLVTNLFLYQLQRHSDHHAYPTRSFQTLRNYEDVPQLPAGYGAMILPALIPKWWFKLMDQRVVEHYAGDFSKMNIYPKAKQKIQQKFAGLFSQSSSIHEDLT</sequence>
<evidence type="ECO:0000256" key="2">
    <source>
        <dbReference type="ARBA" id="ARBA00010823"/>
    </source>
</evidence>
<dbReference type="CDD" id="cd03512">
    <property type="entry name" value="Alkane-hydroxylase"/>
    <property type="match status" value="1"/>
</dbReference>
<dbReference type="GO" id="GO:0006629">
    <property type="term" value="P:lipid metabolic process"/>
    <property type="evidence" value="ECO:0007669"/>
    <property type="project" value="InterPro"/>
</dbReference>